<dbReference type="EMBL" id="MT143693">
    <property type="protein sequence ID" value="QJB00444.1"/>
    <property type="molecule type" value="Genomic_DNA"/>
</dbReference>
<dbReference type="AlphaFoldDB" id="A0A6M3LZZ8"/>
<dbReference type="SUPFAM" id="SSF53649">
    <property type="entry name" value="Alkaline phosphatase-like"/>
    <property type="match status" value="1"/>
</dbReference>
<gene>
    <name evidence="2" type="ORF">MM171A00458_0028</name>
    <name evidence="3" type="ORF">MM171B00719_0002</name>
</gene>
<evidence type="ECO:0000259" key="1">
    <source>
        <dbReference type="Pfam" id="PF00884"/>
    </source>
</evidence>
<feature type="domain" description="Sulfatase N-terminal" evidence="1">
    <location>
        <begin position="11"/>
        <end position="245"/>
    </location>
</feature>
<name>A0A6M3LZZ8_9ZZZZ</name>
<dbReference type="InterPro" id="IPR017850">
    <property type="entry name" value="Alkaline_phosphatase_core_sf"/>
</dbReference>
<dbReference type="EMBL" id="MT143845">
    <property type="protein sequence ID" value="QJB03412.1"/>
    <property type="molecule type" value="Genomic_DNA"/>
</dbReference>
<accession>A0A6M3LZZ8</accession>
<sequence>MKEEDIENGVNVCCVIADSLRWDVFAESNPVNILNLDRVKKVYSIACCTLPSITSYLMNYPPMQEGSGFFHEGRWDELSEGDTIIARKHKAIRKWMPRYYQERGYTTIWESANAVPLRLDSELDGAISRYFRYWRGVQYQEDDIATPRVIRDLDALVTKHHDDPIFSVTLLMDTHSPYHDGAGRAWLLDTAQPDINKHRQMLAMKYIDSAFPNFLEIFRKTGKPTEFIFTSDHGERFGGPGGWGHSPFRRDMRFNQELFAIPWLRKRIDDWSKITITRGGVDE</sequence>
<dbReference type="Gene3D" id="3.40.720.10">
    <property type="entry name" value="Alkaline Phosphatase, subunit A"/>
    <property type="match status" value="1"/>
</dbReference>
<dbReference type="Pfam" id="PF00884">
    <property type="entry name" value="Sulfatase"/>
    <property type="match status" value="1"/>
</dbReference>
<reference evidence="2" key="1">
    <citation type="submission" date="2020-03" db="EMBL/GenBank/DDBJ databases">
        <title>The deep terrestrial virosphere.</title>
        <authorList>
            <person name="Holmfeldt K."/>
            <person name="Nilsson E."/>
            <person name="Simone D."/>
            <person name="Lopez-Fernandez M."/>
            <person name="Wu X."/>
            <person name="de Brujin I."/>
            <person name="Lundin D."/>
            <person name="Andersson A."/>
            <person name="Bertilsson S."/>
            <person name="Dopson M."/>
        </authorList>
    </citation>
    <scope>NUCLEOTIDE SEQUENCE</scope>
    <source>
        <strain evidence="2">MM171A00458</strain>
        <strain evidence="3">MM171B00719</strain>
    </source>
</reference>
<protein>
    <submittedName>
        <fullName evidence="2">Putative sulfatase</fullName>
    </submittedName>
</protein>
<evidence type="ECO:0000313" key="2">
    <source>
        <dbReference type="EMBL" id="QJB00444.1"/>
    </source>
</evidence>
<evidence type="ECO:0000313" key="3">
    <source>
        <dbReference type="EMBL" id="QJB03412.1"/>
    </source>
</evidence>
<proteinExistence type="predicted"/>
<organism evidence="2">
    <name type="scientific">viral metagenome</name>
    <dbReference type="NCBI Taxonomy" id="1070528"/>
    <lineage>
        <taxon>unclassified sequences</taxon>
        <taxon>metagenomes</taxon>
        <taxon>organismal metagenomes</taxon>
    </lineage>
</organism>
<dbReference type="InterPro" id="IPR000917">
    <property type="entry name" value="Sulfatase_N"/>
</dbReference>